<evidence type="ECO:0000313" key="2">
    <source>
        <dbReference type="EMBL" id="KRO25965.1"/>
    </source>
</evidence>
<reference evidence="2 3" key="1">
    <citation type="journal article" date="2015" name="Genome Announc.">
        <title>Expanding the biotechnology potential of lactobacilli through comparative genomics of 213 strains and associated genera.</title>
        <authorList>
            <person name="Sun Z."/>
            <person name="Harris H.M."/>
            <person name="McCann A."/>
            <person name="Guo C."/>
            <person name="Argimon S."/>
            <person name="Zhang W."/>
            <person name="Yang X."/>
            <person name="Jeffery I.B."/>
            <person name="Cooney J.C."/>
            <person name="Kagawa T.F."/>
            <person name="Liu W."/>
            <person name="Song Y."/>
            <person name="Salvetti E."/>
            <person name="Wrobel A."/>
            <person name="Rasinkangas P."/>
            <person name="Parkhill J."/>
            <person name="Rea M.C."/>
            <person name="O'Sullivan O."/>
            <person name="Ritari J."/>
            <person name="Douillard F.P."/>
            <person name="Paul Ross R."/>
            <person name="Yang R."/>
            <person name="Briner A.E."/>
            <person name="Felis G.E."/>
            <person name="de Vos W.M."/>
            <person name="Barrangou R."/>
            <person name="Klaenhammer T.R."/>
            <person name="Caufield P.W."/>
            <person name="Cui Y."/>
            <person name="Zhang H."/>
            <person name="O'Toole P.W."/>
        </authorList>
    </citation>
    <scope>NUCLEOTIDE SEQUENCE [LARGE SCALE GENOMIC DNA]</scope>
    <source>
        <strain evidence="2 3">DSM 23026</strain>
    </source>
</reference>
<evidence type="ECO:0000313" key="3">
    <source>
        <dbReference type="Proteomes" id="UP000051249"/>
    </source>
</evidence>
<dbReference type="OrthoDB" id="1954703at2"/>
<dbReference type="EMBL" id="JQCQ01000004">
    <property type="protein sequence ID" value="KRO25965.1"/>
    <property type="molecule type" value="Genomic_DNA"/>
</dbReference>
<gene>
    <name evidence="2" type="ORF">IV88_GL001233</name>
</gene>
<dbReference type="PATRIC" id="fig|480391.4.peg.1250"/>
<dbReference type="RefSeq" id="WP_057798084.1">
    <property type="nucleotide sequence ID" value="NZ_BJZZ01000004.1"/>
</dbReference>
<dbReference type="Proteomes" id="UP000051249">
    <property type="component" value="Unassembled WGS sequence"/>
</dbReference>
<proteinExistence type="predicted"/>
<dbReference type="AlphaFoldDB" id="A0A0R2NPM2"/>
<feature type="region of interest" description="Disordered" evidence="1">
    <location>
        <begin position="1"/>
        <end position="22"/>
    </location>
</feature>
<name>A0A0R2NPM2_9LACO</name>
<protein>
    <submittedName>
        <fullName evidence="2">Uncharacterized protein</fullName>
    </submittedName>
</protein>
<organism evidence="2 3">
    <name type="scientific">Pediococcus argentinicus</name>
    <dbReference type="NCBI Taxonomy" id="480391"/>
    <lineage>
        <taxon>Bacteria</taxon>
        <taxon>Bacillati</taxon>
        <taxon>Bacillota</taxon>
        <taxon>Bacilli</taxon>
        <taxon>Lactobacillales</taxon>
        <taxon>Lactobacillaceae</taxon>
        <taxon>Pediococcus</taxon>
    </lineage>
</organism>
<evidence type="ECO:0000256" key="1">
    <source>
        <dbReference type="SAM" id="MobiDB-lite"/>
    </source>
</evidence>
<accession>A0A0R2NPM2</accession>
<comment type="caution">
    <text evidence="2">The sequence shown here is derived from an EMBL/GenBank/DDBJ whole genome shotgun (WGS) entry which is preliminary data.</text>
</comment>
<keyword evidence="3" id="KW-1185">Reference proteome</keyword>
<sequence>MEKPTAVKAAATSTGYSYDKNGFKTVTQSHDVDVKQPDGSTKKESHKYTNTYNGKAVTLANAYSEGILSKQASLINQVLETELGQKPDNQDFYYSDNGLTVLPSQGGSVTLNVMFNTGNTVSINTTTQKSVESGKDAKGNPQYTTKTINHYYNYVDGKRVNLDQAVSNGPLKSVSNELMQIIKSNWKNKADYQDFYFNNSGINIVDQNAHTTTITAQFNNDKRVSLRTSLFYFDFKDNKFNTVQKTNNYNYNNGKRVQLSNAFSTGQFAKSQSLLNKTVASELKTSVGKLNKHQFSFTTNGVNIPTKGNDSVAVNILYNNQGKASFAGITTKYTTKKDAKGKDVTSTKTTNKYFNYRNNKVVSNAKMYSGSDAYATAQSALTKTIKKYKLQNKVYYSSNGVAAGAYALNVLYTSKPAQSISIVHTQLKTNSKKQLYVDQTNSYANYRNDKSVKLSNAFGAKGSYASANKIAYKVLGKSIKSGLSKKGFYFTKDGLVVASAKGQFLQLSVIYNGKSRKSFDIVSFKLKDKKFVPGAPKYYAYRGNTQVTLKSALKNPSYFGKLERGLRTTMLNNKSRYPYATSKTNVSKRAVIYTSRGLNVLFPAGSVAPKNAGLRVISLDNSWLK</sequence>